<organism evidence="9 10">
    <name type="scientific">Pseudomonas viridiflava ICMP 13104</name>
    <dbReference type="NCBI Taxonomy" id="1198305"/>
    <lineage>
        <taxon>Bacteria</taxon>
        <taxon>Pseudomonadati</taxon>
        <taxon>Pseudomonadota</taxon>
        <taxon>Gammaproteobacteria</taxon>
        <taxon>Pseudomonadales</taxon>
        <taxon>Pseudomonadaceae</taxon>
        <taxon>Pseudomonas</taxon>
    </lineage>
</organism>
<dbReference type="GO" id="GO:0022857">
    <property type="term" value="F:transmembrane transporter activity"/>
    <property type="evidence" value="ECO:0007669"/>
    <property type="project" value="InterPro"/>
</dbReference>
<protein>
    <submittedName>
        <fullName evidence="9">Disulfide bond formation protein DsbA</fullName>
    </submittedName>
</protein>
<feature type="transmembrane region" description="Helical" evidence="7">
    <location>
        <begin position="376"/>
        <end position="397"/>
    </location>
</feature>
<dbReference type="AlphaFoldDB" id="A0A0W0H2F2"/>
<dbReference type="FunFam" id="1.20.1720.10:FF:000004">
    <property type="entry name" value="EmrB/QacA family drug resistance transporter"/>
    <property type="match status" value="1"/>
</dbReference>
<gene>
    <name evidence="9" type="ORF">AO067_20590</name>
</gene>
<dbReference type="PANTHER" id="PTHR23501">
    <property type="entry name" value="MAJOR FACILITATOR SUPERFAMILY"/>
    <property type="match status" value="1"/>
</dbReference>
<keyword evidence="6 7" id="KW-0472">Membrane</keyword>
<evidence type="ECO:0000256" key="7">
    <source>
        <dbReference type="SAM" id="Phobius"/>
    </source>
</evidence>
<feature type="transmembrane region" description="Helical" evidence="7">
    <location>
        <begin position="127"/>
        <end position="145"/>
    </location>
</feature>
<accession>A0A0W0H2F2</accession>
<sequence length="531" mass="56931">MRLLSLRCAERIHMTTPSHPALTFKQALLAMLGISLVLMLSALDQTVIGNALPSIVSELNGFELYAWVATGYLLASIVTIPIFGRLGDFYGRKPFVLAATVIFILASLVCALADSMLTLVIGRAMQGIGGGMLIGTAFACVPELFPDTRQRLRWQVLLSAMFSVVNAIGPGLGGYLTGEFGWRSVFWLNLPLGMIALFFAWRFLPWYRPQPAGPIRLDWIGAVLIVLSLGSLQLFVEWLGQRSLATSLLCGAVTVIALTGLWFQERRCAFALLPAGLFANHSIRLLFITSLLAGAIMFTLLFYLPLLLQGSYGYSPQDAGLLLTPLALSITLGAIVNSRIMTRLSNPNLLPTAGFIALSIACAVLAMVGLQAGFSTLLLLILLAGLGLGFILLNLTVFTQTLAERQYLGIATALTQSLRLVGGLLGTAAIGVLVKWLYLANLHSALASAGQLQAMPHLVDPQVLLQHLPVSNEATLLLARTALAHAVGTALLLCAGLGVVALFTLYRLPRVTLYQASTAAPHPVEQHLPDK</sequence>
<feature type="transmembrane region" description="Helical" evidence="7">
    <location>
        <begin position="319"/>
        <end position="337"/>
    </location>
</feature>
<feature type="transmembrane region" description="Helical" evidence="7">
    <location>
        <begin position="283"/>
        <end position="307"/>
    </location>
</feature>
<evidence type="ECO:0000313" key="9">
    <source>
        <dbReference type="EMBL" id="KTB55011.1"/>
    </source>
</evidence>
<feature type="transmembrane region" description="Helical" evidence="7">
    <location>
        <begin position="157"/>
        <end position="178"/>
    </location>
</feature>
<dbReference type="InterPro" id="IPR011701">
    <property type="entry name" value="MFS"/>
</dbReference>
<dbReference type="PANTHER" id="PTHR23501:SF197">
    <property type="entry name" value="COMD"/>
    <property type="match status" value="1"/>
</dbReference>
<name>A0A0W0H2F2_PSEVI</name>
<evidence type="ECO:0000256" key="4">
    <source>
        <dbReference type="ARBA" id="ARBA00022692"/>
    </source>
</evidence>
<feature type="transmembrane region" description="Helical" evidence="7">
    <location>
        <begin position="216"/>
        <end position="236"/>
    </location>
</feature>
<evidence type="ECO:0000313" key="10">
    <source>
        <dbReference type="Proteomes" id="UP000053048"/>
    </source>
</evidence>
<dbReference type="GO" id="GO:0005886">
    <property type="term" value="C:plasma membrane"/>
    <property type="evidence" value="ECO:0007669"/>
    <property type="project" value="UniProtKB-SubCell"/>
</dbReference>
<dbReference type="Proteomes" id="UP000053048">
    <property type="component" value="Unassembled WGS sequence"/>
</dbReference>
<dbReference type="InterPro" id="IPR020846">
    <property type="entry name" value="MFS_dom"/>
</dbReference>
<keyword evidence="4 7" id="KW-0812">Transmembrane</keyword>
<feature type="transmembrane region" description="Helical" evidence="7">
    <location>
        <begin position="184"/>
        <end position="204"/>
    </location>
</feature>
<dbReference type="Gene3D" id="1.20.1720.10">
    <property type="entry name" value="Multidrug resistance protein D"/>
    <property type="match status" value="1"/>
</dbReference>
<feature type="transmembrane region" description="Helical" evidence="7">
    <location>
        <begin position="242"/>
        <end position="263"/>
    </location>
</feature>
<dbReference type="EMBL" id="LKEJ01000194">
    <property type="protein sequence ID" value="KTB55011.1"/>
    <property type="molecule type" value="Genomic_DNA"/>
</dbReference>
<dbReference type="Gene3D" id="1.20.1250.20">
    <property type="entry name" value="MFS general substrate transporter like domains"/>
    <property type="match status" value="1"/>
</dbReference>
<feature type="transmembrane region" description="Helical" evidence="7">
    <location>
        <begin position="64"/>
        <end position="83"/>
    </location>
</feature>
<keyword evidence="5 7" id="KW-1133">Transmembrane helix</keyword>
<evidence type="ECO:0000256" key="3">
    <source>
        <dbReference type="ARBA" id="ARBA00022475"/>
    </source>
</evidence>
<feature type="domain" description="Major facilitator superfamily (MFS) profile" evidence="8">
    <location>
        <begin position="30"/>
        <end position="513"/>
    </location>
</feature>
<feature type="transmembrane region" description="Helical" evidence="7">
    <location>
        <begin position="482"/>
        <end position="506"/>
    </location>
</feature>
<dbReference type="PROSITE" id="PS50850">
    <property type="entry name" value="MFS"/>
    <property type="match status" value="1"/>
</dbReference>
<feature type="transmembrane region" description="Helical" evidence="7">
    <location>
        <begin position="349"/>
        <end position="370"/>
    </location>
</feature>
<reference evidence="9 10" key="1">
    <citation type="submission" date="2015-09" db="EMBL/GenBank/DDBJ databases">
        <title>Genome sequence of ICMP 13104.</title>
        <authorList>
            <person name="Visnovsky S."/>
            <person name="Lu A."/>
            <person name="Panda P."/>
            <person name="Pitman A."/>
        </authorList>
    </citation>
    <scope>NUCLEOTIDE SEQUENCE [LARGE SCALE GENOMIC DNA]</scope>
    <source>
        <strain evidence="9 10">ICMP 13104</strain>
    </source>
</reference>
<dbReference type="InterPro" id="IPR036259">
    <property type="entry name" value="MFS_trans_sf"/>
</dbReference>
<feature type="transmembrane region" description="Helical" evidence="7">
    <location>
        <begin position="95"/>
        <end position="121"/>
    </location>
</feature>
<evidence type="ECO:0000256" key="5">
    <source>
        <dbReference type="ARBA" id="ARBA00022989"/>
    </source>
</evidence>
<evidence type="ECO:0000256" key="1">
    <source>
        <dbReference type="ARBA" id="ARBA00004651"/>
    </source>
</evidence>
<feature type="transmembrane region" description="Helical" evidence="7">
    <location>
        <begin position="418"/>
        <end position="438"/>
    </location>
</feature>
<evidence type="ECO:0000259" key="8">
    <source>
        <dbReference type="PROSITE" id="PS50850"/>
    </source>
</evidence>
<feature type="transmembrane region" description="Helical" evidence="7">
    <location>
        <begin position="21"/>
        <end position="44"/>
    </location>
</feature>
<evidence type="ECO:0000256" key="2">
    <source>
        <dbReference type="ARBA" id="ARBA00022448"/>
    </source>
</evidence>
<proteinExistence type="predicted"/>
<comment type="subcellular location">
    <subcellularLocation>
        <location evidence="1">Cell membrane</location>
        <topology evidence="1">Multi-pass membrane protein</topology>
    </subcellularLocation>
</comment>
<keyword evidence="3" id="KW-1003">Cell membrane</keyword>
<keyword evidence="2" id="KW-0813">Transport</keyword>
<evidence type="ECO:0000256" key="6">
    <source>
        <dbReference type="ARBA" id="ARBA00023136"/>
    </source>
</evidence>
<dbReference type="SUPFAM" id="SSF103473">
    <property type="entry name" value="MFS general substrate transporter"/>
    <property type="match status" value="1"/>
</dbReference>
<dbReference type="Pfam" id="PF07690">
    <property type="entry name" value="MFS_1"/>
    <property type="match status" value="1"/>
</dbReference>
<keyword evidence="10" id="KW-1185">Reference proteome</keyword>
<comment type="caution">
    <text evidence="9">The sequence shown here is derived from an EMBL/GenBank/DDBJ whole genome shotgun (WGS) entry which is preliminary data.</text>
</comment>